<accession>A0A4Z2G030</accession>
<evidence type="ECO:0000313" key="3">
    <source>
        <dbReference type="Proteomes" id="UP000314294"/>
    </source>
</evidence>
<dbReference type="Proteomes" id="UP000314294">
    <property type="component" value="Unassembled WGS sequence"/>
</dbReference>
<comment type="caution">
    <text evidence="2">The sequence shown here is derived from an EMBL/GenBank/DDBJ whole genome shotgun (WGS) entry which is preliminary data.</text>
</comment>
<proteinExistence type="predicted"/>
<feature type="region of interest" description="Disordered" evidence="1">
    <location>
        <begin position="1"/>
        <end position="21"/>
    </location>
</feature>
<gene>
    <name evidence="2" type="ORF">EYF80_043902</name>
</gene>
<protein>
    <submittedName>
        <fullName evidence="2">Uncharacterized protein</fullName>
    </submittedName>
</protein>
<feature type="compositionally biased region" description="Basic and acidic residues" evidence="1">
    <location>
        <begin position="1"/>
        <end position="13"/>
    </location>
</feature>
<evidence type="ECO:0000313" key="2">
    <source>
        <dbReference type="EMBL" id="TNN45902.1"/>
    </source>
</evidence>
<dbReference type="AlphaFoldDB" id="A0A4Z2G030"/>
<evidence type="ECO:0000256" key="1">
    <source>
        <dbReference type="SAM" id="MobiDB-lite"/>
    </source>
</evidence>
<name>A0A4Z2G030_9TELE</name>
<keyword evidence="3" id="KW-1185">Reference proteome</keyword>
<dbReference type="EMBL" id="SRLO01000817">
    <property type="protein sequence ID" value="TNN45902.1"/>
    <property type="molecule type" value="Genomic_DNA"/>
</dbReference>
<organism evidence="2 3">
    <name type="scientific">Liparis tanakae</name>
    <name type="common">Tanaka's snailfish</name>
    <dbReference type="NCBI Taxonomy" id="230148"/>
    <lineage>
        <taxon>Eukaryota</taxon>
        <taxon>Metazoa</taxon>
        <taxon>Chordata</taxon>
        <taxon>Craniata</taxon>
        <taxon>Vertebrata</taxon>
        <taxon>Euteleostomi</taxon>
        <taxon>Actinopterygii</taxon>
        <taxon>Neopterygii</taxon>
        <taxon>Teleostei</taxon>
        <taxon>Neoteleostei</taxon>
        <taxon>Acanthomorphata</taxon>
        <taxon>Eupercaria</taxon>
        <taxon>Perciformes</taxon>
        <taxon>Cottioidei</taxon>
        <taxon>Cottales</taxon>
        <taxon>Liparidae</taxon>
        <taxon>Liparis</taxon>
    </lineage>
</organism>
<reference evidence="2 3" key="1">
    <citation type="submission" date="2019-03" db="EMBL/GenBank/DDBJ databases">
        <title>First draft genome of Liparis tanakae, snailfish: a comprehensive survey of snailfish specific genes.</title>
        <authorList>
            <person name="Kim W."/>
            <person name="Song I."/>
            <person name="Jeong J.-H."/>
            <person name="Kim D."/>
            <person name="Kim S."/>
            <person name="Ryu S."/>
            <person name="Song J.Y."/>
            <person name="Lee S.K."/>
        </authorList>
    </citation>
    <scope>NUCLEOTIDE SEQUENCE [LARGE SCALE GENOMIC DNA]</scope>
    <source>
        <tissue evidence="2">Muscle</tissue>
    </source>
</reference>
<sequence length="127" mass="13793">MDITARERRRAPSEEAEPLTSELGLFSHRSLARSSPAVLLTACSNTSTFSISVRVPKASDYRRLRVPPPPPPPLTHDGEFAWALLGGDDLQGGGDGLDADDGLVGVVGARHRQLQVPAHQQLWRHIL</sequence>